<dbReference type="Proteomes" id="UP001163846">
    <property type="component" value="Unassembled WGS sequence"/>
</dbReference>
<name>A0AA38PEN6_9AGAR</name>
<organism evidence="3 4">
    <name type="scientific">Lentinula raphanica</name>
    <dbReference type="NCBI Taxonomy" id="153919"/>
    <lineage>
        <taxon>Eukaryota</taxon>
        <taxon>Fungi</taxon>
        <taxon>Dikarya</taxon>
        <taxon>Basidiomycota</taxon>
        <taxon>Agaricomycotina</taxon>
        <taxon>Agaricomycetes</taxon>
        <taxon>Agaricomycetidae</taxon>
        <taxon>Agaricales</taxon>
        <taxon>Marasmiineae</taxon>
        <taxon>Omphalotaceae</taxon>
        <taxon>Lentinula</taxon>
    </lineage>
</organism>
<evidence type="ECO:0000313" key="3">
    <source>
        <dbReference type="EMBL" id="KAJ3841535.1"/>
    </source>
</evidence>
<dbReference type="AlphaFoldDB" id="A0AA38PEN6"/>
<feature type="domain" description="WKF" evidence="2">
    <location>
        <begin position="190"/>
        <end position="242"/>
    </location>
</feature>
<keyword evidence="4" id="KW-1185">Reference proteome</keyword>
<protein>
    <recommendedName>
        <fullName evidence="2">WKF domain-containing protein</fullName>
    </recommendedName>
</protein>
<proteinExistence type="predicted"/>
<evidence type="ECO:0000313" key="4">
    <source>
        <dbReference type="Proteomes" id="UP001163846"/>
    </source>
</evidence>
<sequence>MSKEEPSVSTPAEEHIEKRKKTKKRGSQADKSELRHVNTGDSEEVNTNRDSKIDGVKKKSSTKLKANGSEEASSHLEAKEKRSRSTAREPSGSDTGEREGEQSLEKEGKKEKRKRKESEDVLQGASTERKKKRKREDTEKVEGADDAPEAQTQRSKKSKNKTGLPDPAEEASLSAQAQKALSYAFVQFRKPSKWKFQKARQNWIIRNWATENIPDSQMPLVLRYLSNVQGNIRENLTKTCVSIISTETPAGLSVVTESNDNQNENEMTQRTNITANLMKLERAKALLAALENKAGFD</sequence>
<accession>A0AA38PEN6</accession>
<dbReference type="EMBL" id="MU806036">
    <property type="protein sequence ID" value="KAJ3841535.1"/>
    <property type="molecule type" value="Genomic_DNA"/>
</dbReference>
<dbReference type="Pfam" id="PF10180">
    <property type="entry name" value="WKF"/>
    <property type="match status" value="1"/>
</dbReference>
<feature type="region of interest" description="Disordered" evidence="1">
    <location>
        <begin position="1"/>
        <end position="173"/>
    </location>
</feature>
<evidence type="ECO:0000259" key="2">
    <source>
        <dbReference type="Pfam" id="PF10180"/>
    </source>
</evidence>
<dbReference type="PANTHER" id="PTHR22306:SF2">
    <property type="entry name" value="CHROMOSOME 7 OPEN READING FRAME 50"/>
    <property type="match status" value="1"/>
</dbReference>
<dbReference type="PANTHER" id="PTHR22306">
    <property type="entry name" value="CHROMOSOME 7 OPEN READING FRAME 50"/>
    <property type="match status" value="1"/>
</dbReference>
<feature type="compositionally biased region" description="Basic and acidic residues" evidence="1">
    <location>
        <begin position="1"/>
        <end position="17"/>
    </location>
</feature>
<feature type="compositionally biased region" description="Basic and acidic residues" evidence="1">
    <location>
        <begin position="27"/>
        <end position="38"/>
    </location>
</feature>
<evidence type="ECO:0000256" key="1">
    <source>
        <dbReference type="SAM" id="MobiDB-lite"/>
    </source>
</evidence>
<comment type="caution">
    <text evidence="3">The sequence shown here is derived from an EMBL/GenBank/DDBJ whole genome shotgun (WGS) entry which is preliminary data.</text>
</comment>
<feature type="compositionally biased region" description="Basic and acidic residues" evidence="1">
    <location>
        <begin position="95"/>
        <end position="110"/>
    </location>
</feature>
<reference evidence="3" key="1">
    <citation type="submission" date="2022-08" db="EMBL/GenBank/DDBJ databases">
        <authorList>
            <consortium name="DOE Joint Genome Institute"/>
            <person name="Min B."/>
            <person name="Riley R."/>
            <person name="Sierra-Patev S."/>
            <person name="Naranjo-Ortiz M."/>
            <person name="Looney B."/>
            <person name="Konkel Z."/>
            <person name="Slot J.C."/>
            <person name="Sakamoto Y."/>
            <person name="Steenwyk J.L."/>
            <person name="Rokas A."/>
            <person name="Carro J."/>
            <person name="Camarero S."/>
            <person name="Ferreira P."/>
            <person name="Molpeceres G."/>
            <person name="Ruiz-Duenas F.J."/>
            <person name="Serrano A."/>
            <person name="Henrissat B."/>
            <person name="Drula E."/>
            <person name="Hughes K.W."/>
            <person name="Mata J.L."/>
            <person name="Ishikawa N.K."/>
            <person name="Vargas-Isla R."/>
            <person name="Ushijima S."/>
            <person name="Smith C.A."/>
            <person name="Ahrendt S."/>
            <person name="Andreopoulos W."/>
            <person name="He G."/>
            <person name="Labutti K."/>
            <person name="Lipzen A."/>
            <person name="Ng V."/>
            <person name="Sandor L."/>
            <person name="Barry K."/>
            <person name="Martinez A.T."/>
            <person name="Xiao Y."/>
            <person name="Gibbons J.G."/>
            <person name="Terashima K."/>
            <person name="Hibbett D.S."/>
            <person name="Grigoriev I.V."/>
        </authorList>
    </citation>
    <scope>NUCLEOTIDE SEQUENCE</scope>
    <source>
        <strain evidence="3">TFB9207</strain>
    </source>
</reference>
<gene>
    <name evidence="3" type="ORF">F5878DRAFT_658421</name>
</gene>
<feature type="compositionally biased region" description="Basic and acidic residues" evidence="1">
    <location>
        <begin position="46"/>
        <end position="57"/>
    </location>
</feature>
<dbReference type="InterPro" id="IPR019327">
    <property type="entry name" value="WKF"/>
</dbReference>